<dbReference type="Proteomes" id="UP000784294">
    <property type="component" value="Unassembled WGS sequence"/>
</dbReference>
<evidence type="ECO:0000313" key="2">
    <source>
        <dbReference type="Proteomes" id="UP000784294"/>
    </source>
</evidence>
<name>A0A448W9U4_9PLAT</name>
<evidence type="ECO:0000313" key="1">
    <source>
        <dbReference type="EMBL" id="VEL06623.1"/>
    </source>
</evidence>
<gene>
    <name evidence="1" type="ORF">PXEA_LOCUS63</name>
</gene>
<keyword evidence="2" id="KW-1185">Reference proteome</keyword>
<dbReference type="AlphaFoldDB" id="A0A448W9U4"/>
<accession>A0A448W9U4</accession>
<dbReference type="EMBL" id="CAAALY010000131">
    <property type="protein sequence ID" value="VEL06623.1"/>
    <property type="molecule type" value="Genomic_DNA"/>
</dbReference>
<proteinExistence type="predicted"/>
<organism evidence="1 2">
    <name type="scientific">Protopolystoma xenopodis</name>
    <dbReference type="NCBI Taxonomy" id="117903"/>
    <lineage>
        <taxon>Eukaryota</taxon>
        <taxon>Metazoa</taxon>
        <taxon>Spiralia</taxon>
        <taxon>Lophotrochozoa</taxon>
        <taxon>Platyhelminthes</taxon>
        <taxon>Monogenea</taxon>
        <taxon>Polyopisthocotylea</taxon>
        <taxon>Polystomatidea</taxon>
        <taxon>Polystomatidae</taxon>
        <taxon>Protopolystoma</taxon>
    </lineage>
</organism>
<protein>
    <submittedName>
        <fullName evidence="1">Uncharacterized protein</fullName>
    </submittedName>
</protein>
<comment type="caution">
    <text evidence="1">The sequence shown here is derived from an EMBL/GenBank/DDBJ whole genome shotgun (WGS) entry which is preliminary data.</text>
</comment>
<reference evidence="1" key="1">
    <citation type="submission" date="2018-11" db="EMBL/GenBank/DDBJ databases">
        <authorList>
            <consortium name="Pathogen Informatics"/>
        </authorList>
    </citation>
    <scope>NUCLEOTIDE SEQUENCE</scope>
</reference>
<sequence length="118" mass="13154">MPFAHPTDFPLSVDEQAWASPTALANLHRAQVRWQKSLARLHGQFNTASVCASLVCSSYSDTPYTVSRVSNISVPEMPVAEDISIPPQVESSPVEWIIDVSQLHICDLFVFRMAVQHF</sequence>